<dbReference type="OrthoDB" id="38800at2157"/>
<evidence type="ECO:0000313" key="4">
    <source>
        <dbReference type="Proteomes" id="UP000582213"/>
    </source>
</evidence>
<name>A0A650CI74_SULOH</name>
<reference evidence="1 4" key="2">
    <citation type="submission" date="2020-08" db="EMBL/GenBank/DDBJ databases">
        <title>Genomic Encyclopedia of Type Strains, Phase IV (KMG-IV): sequencing the most valuable type-strain genomes for metagenomic binning, comparative biology and taxonomic classification.</title>
        <authorList>
            <person name="Goeker M."/>
        </authorList>
    </citation>
    <scope>NUCLEOTIDE SEQUENCE [LARGE SCALE GENOMIC DNA]</scope>
    <source>
        <strain evidence="1 4">DSM 12421</strain>
    </source>
</reference>
<keyword evidence="3" id="KW-1185">Reference proteome</keyword>
<evidence type="ECO:0000313" key="3">
    <source>
        <dbReference type="Proteomes" id="UP000427373"/>
    </source>
</evidence>
<dbReference type="Proteomes" id="UP000582213">
    <property type="component" value="Unassembled WGS sequence"/>
</dbReference>
<organism evidence="2 3">
    <name type="scientific">Sulfurisphaera ohwakuensis</name>
    <dbReference type="NCBI Taxonomy" id="69656"/>
    <lineage>
        <taxon>Archaea</taxon>
        <taxon>Thermoproteota</taxon>
        <taxon>Thermoprotei</taxon>
        <taxon>Sulfolobales</taxon>
        <taxon>Sulfolobaceae</taxon>
        <taxon>Sulfurisphaera</taxon>
    </lineage>
</organism>
<evidence type="ECO:0000313" key="2">
    <source>
        <dbReference type="EMBL" id="QGR17561.1"/>
    </source>
</evidence>
<dbReference type="GeneID" id="42801667"/>
<proteinExistence type="predicted"/>
<dbReference type="AlphaFoldDB" id="A0A650CI74"/>
<evidence type="ECO:0000313" key="1">
    <source>
        <dbReference type="EMBL" id="MBB5253755.1"/>
    </source>
</evidence>
<dbReference type="RefSeq" id="WP_156015047.1">
    <property type="nucleotide sequence ID" value="NZ_CP045484.1"/>
</dbReference>
<dbReference type="EMBL" id="JACHFY010000007">
    <property type="protein sequence ID" value="MBB5253755.1"/>
    <property type="molecule type" value="Genomic_DNA"/>
</dbReference>
<sequence>MLVEIHLNLLEFKNSISNYILETEENGWNKIRGFEGEYYYKEFNGYAILVSTNFPLEKGYIFENLKVNKLREILDQPGKVKYYLTLDISDKALSTTEEDCFDTFPGIDVVNGMLKDFQFFRDECCVRIITEMDSIDDFPSALNRIINGFQLYYSIVNLQEQVAINYVKNYIK</sequence>
<dbReference type="Proteomes" id="UP000427373">
    <property type="component" value="Chromosome"/>
</dbReference>
<gene>
    <name evidence="2" type="ORF">D1869_10450</name>
    <name evidence="1" type="ORF">HNQ62_001526</name>
</gene>
<dbReference type="KEGG" id="soh:D1869_10450"/>
<dbReference type="EMBL" id="CP045484">
    <property type="protein sequence ID" value="QGR17561.1"/>
    <property type="molecule type" value="Genomic_DNA"/>
</dbReference>
<protein>
    <submittedName>
        <fullName evidence="2">Uncharacterized protein</fullName>
    </submittedName>
</protein>
<reference evidence="2 3" key="1">
    <citation type="submission" date="2019-10" db="EMBL/GenBank/DDBJ databases">
        <title>Genome Sequences from Six Type Strain Members of the Archaeal Family Sulfolobaceae: Acidianus ambivalens, Acidianus infernus, Metallosphaera prunae, Stygiolobus azoricus, Sulfolobus metallicus, and Sulfurisphaera ohwakuensis.</title>
        <authorList>
            <person name="Counts J.A."/>
            <person name="Kelly R.M."/>
        </authorList>
    </citation>
    <scope>NUCLEOTIDE SEQUENCE [LARGE SCALE GENOMIC DNA]</scope>
    <source>
        <strain evidence="2 3">TA-1</strain>
    </source>
</reference>
<accession>A0A650CI74</accession>